<dbReference type="EMBL" id="JBBMFA010000095">
    <property type="protein sequence ID" value="MEQ2520730.1"/>
    <property type="molecule type" value="Genomic_DNA"/>
</dbReference>
<comment type="caution">
    <text evidence="2">The sequence shown here is derived from an EMBL/GenBank/DDBJ whole genome shotgun (WGS) entry which is preliminary data.</text>
</comment>
<evidence type="ECO:0000256" key="1">
    <source>
        <dbReference type="SAM" id="Phobius"/>
    </source>
</evidence>
<evidence type="ECO:0000313" key="2">
    <source>
        <dbReference type="EMBL" id="MEQ2520730.1"/>
    </source>
</evidence>
<reference evidence="2 3" key="1">
    <citation type="submission" date="2024-03" db="EMBL/GenBank/DDBJ databases">
        <title>Human intestinal bacterial collection.</title>
        <authorList>
            <person name="Pauvert C."/>
            <person name="Hitch T.C.A."/>
            <person name="Clavel T."/>
        </authorList>
    </citation>
    <scope>NUCLEOTIDE SEQUENCE [LARGE SCALE GENOMIC DNA]</scope>
    <source>
        <strain evidence="2 3">CLA-JM-H11</strain>
    </source>
</reference>
<name>A0ABV1GFV8_9FIRM</name>
<keyword evidence="1" id="KW-1133">Transmembrane helix</keyword>
<protein>
    <recommendedName>
        <fullName evidence="4">Stage III sporulation protein AF</fullName>
    </recommendedName>
</protein>
<gene>
    <name evidence="2" type="ORF">WMO24_09855</name>
</gene>
<evidence type="ECO:0008006" key="4">
    <source>
        <dbReference type="Google" id="ProtNLM"/>
    </source>
</evidence>
<keyword evidence="1" id="KW-0812">Transmembrane</keyword>
<accession>A0ABV1GFV8</accession>
<organism evidence="2 3">
    <name type="scientific">Ruthenibacterium intestinale</name>
    <dbReference type="NCBI Taxonomy" id="3133163"/>
    <lineage>
        <taxon>Bacteria</taxon>
        <taxon>Bacillati</taxon>
        <taxon>Bacillota</taxon>
        <taxon>Clostridia</taxon>
        <taxon>Eubacteriales</taxon>
        <taxon>Oscillospiraceae</taxon>
        <taxon>Ruthenibacterium</taxon>
    </lineage>
</organism>
<proteinExistence type="predicted"/>
<keyword evidence="1" id="KW-0472">Membrane</keyword>
<evidence type="ECO:0000313" key="3">
    <source>
        <dbReference type="Proteomes" id="UP001477672"/>
    </source>
</evidence>
<feature type="transmembrane region" description="Helical" evidence="1">
    <location>
        <begin position="7"/>
        <end position="25"/>
    </location>
</feature>
<dbReference type="RefSeq" id="WP_349216275.1">
    <property type="nucleotide sequence ID" value="NZ_JBBMFA010000095.1"/>
</dbReference>
<sequence length="148" mass="16345">MEQLRQWVLTVSLACITTGILQQFISTKKQISGIKLVLTLYILVTALSPVVDSSWDWQMEEVSVVADAGSLDTQQEILSVSEQNLSGQLEKELLAKGIQAEVEIQLKCSESGEVEVDQLIVKTSADPDTVRSYIQALWETDVEVTCIS</sequence>
<dbReference type="Proteomes" id="UP001477672">
    <property type="component" value="Unassembled WGS sequence"/>
</dbReference>
<keyword evidence="3" id="KW-1185">Reference proteome</keyword>